<dbReference type="Proteomes" id="UP000028483">
    <property type="component" value="Unassembled WGS sequence"/>
</dbReference>
<proteinExistence type="predicted"/>
<gene>
    <name evidence="2" type="ORF">XBO1_1970021</name>
</gene>
<reference evidence="2" key="1">
    <citation type="submission" date="2013-07" db="EMBL/GenBank/DDBJ databases">
        <title>Sub-species coevolution in mutualistic symbiosis.</title>
        <authorList>
            <person name="Murfin K."/>
            <person name="Klassen J."/>
            <person name="Lee M."/>
            <person name="Forst S."/>
            <person name="Stock P."/>
            <person name="Goodrich-Blair H."/>
        </authorList>
    </citation>
    <scope>NUCLEOTIDE SEQUENCE [LARGE SCALE GENOMIC DNA]</scope>
    <source>
        <strain evidence="2">Oregonense</strain>
    </source>
</reference>
<accession>A0A077P3P3</accession>
<dbReference type="AlphaFoldDB" id="A0A077P3P3"/>
<dbReference type="EMBL" id="CBSX010000109">
    <property type="protein sequence ID" value="CDH05665.1"/>
    <property type="molecule type" value="Genomic_DNA"/>
</dbReference>
<sequence length="78" mass="8779">MKIDFIEIKNFRKLQSCRIEFDKEKTLLVGANNSGKTSAMVALRKFLISPKNIKLRDVSIGNWSLIDKIGSSFAGYLA</sequence>
<dbReference type="HOGENOM" id="CLU_2617484_0_0_6"/>
<evidence type="ECO:0000259" key="1">
    <source>
        <dbReference type="Pfam" id="PF13175"/>
    </source>
</evidence>
<name>A0A077P3P3_XENBV</name>
<comment type="caution">
    <text evidence="2">The sequence shown here is derived from an EMBL/GenBank/DDBJ whole genome shotgun (WGS) entry which is preliminary data.</text>
</comment>
<dbReference type="SUPFAM" id="SSF52540">
    <property type="entry name" value="P-loop containing nucleoside triphosphate hydrolases"/>
    <property type="match status" value="1"/>
</dbReference>
<protein>
    <recommendedName>
        <fullName evidence="1">Endonuclease GajA/Old nuclease/RecF-like AAA domain-containing protein</fullName>
    </recommendedName>
</protein>
<feature type="domain" description="Endonuclease GajA/Old nuclease/RecF-like AAA" evidence="1">
    <location>
        <begin position="1"/>
        <end position="48"/>
    </location>
</feature>
<dbReference type="RefSeq" id="WP_051894576.1">
    <property type="nucleotide sequence ID" value="NZ_CAWLUU010000170.1"/>
</dbReference>
<evidence type="ECO:0000313" key="2">
    <source>
        <dbReference type="EMBL" id="CDH05665.1"/>
    </source>
</evidence>
<dbReference type="InterPro" id="IPR041685">
    <property type="entry name" value="AAA_GajA/Old/RecF-like"/>
</dbReference>
<organism evidence="2">
    <name type="scientific">Xenorhabdus bovienii str. oregonense</name>
    <dbReference type="NCBI Taxonomy" id="1398202"/>
    <lineage>
        <taxon>Bacteria</taxon>
        <taxon>Pseudomonadati</taxon>
        <taxon>Pseudomonadota</taxon>
        <taxon>Gammaproteobacteria</taxon>
        <taxon>Enterobacterales</taxon>
        <taxon>Morganellaceae</taxon>
        <taxon>Xenorhabdus</taxon>
    </lineage>
</organism>
<dbReference type="Gene3D" id="3.40.50.300">
    <property type="entry name" value="P-loop containing nucleotide triphosphate hydrolases"/>
    <property type="match status" value="1"/>
</dbReference>
<dbReference type="Pfam" id="PF13175">
    <property type="entry name" value="AAA_15"/>
    <property type="match status" value="1"/>
</dbReference>
<dbReference type="InterPro" id="IPR027417">
    <property type="entry name" value="P-loop_NTPase"/>
</dbReference>